<evidence type="ECO:0000256" key="3">
    <source>
        <dbReference type="ARBA" id="ARBA00022448"/>
    </source>
</evidence>
<feature type="transmembrane region" description="Helical" evidence="8">
    <location>
        <begin position="34"/>
        <end position="53"/>
    </location>
</feature>
<protein>
    <recommendedName>
        <fullName evidence="11">Transporter</fullName>
    </recommendedName>
</protein>
<feature type="transmembrane region" description="Helical" evidence="8">
    <location>
        <begin position="195"/>
        <end position="215"/>
    </location>
</feature>
<feature type="transmembrane region" description="Helical" evidence="8">
    <location>
        <begin position="98"/>
        <end position="118"/>
    </location>
</feature>
<dbReference type="EMBL" id="BJUS01000003">
    <property type="protein sequence ID" value="GEK71970.1"/>
    <property type="molecule type" value="Genomic_DNA"/>
</dbReference>
<evidence type="ECO:0000256" key="7">
    <source>
        <dbReference type="ARBA" id="ARBA00023136"/>
    </source>
</evidence>
<evidence type="ECO:0000256" key="6">
    <source>
        <dbReference type="ARBA" id="ARBA00022989"/>
    </source>
</evidence>
<feature type="transmembrane region" description="Helical" evidence="8">
    <location>
        <begin position="284"/>
        <end position="306"/>
    </location>
</feature>
<dbReference type="RefSeq" id="WP_146907641.1">
    <property type="nucleotide sequence ID" value="NZ_BJUS01000003.1"/>
</dbReference>
<gene>
    <name evidence="9" type="ORF">HHA04nite_05140</name>
</gene>
<dbReference type="PANTHER" id="PTHR36838:SF3">
    <property type="entry name" value="TRANSPORTER AUXIN EFFLUX CARRIER EC FAMILY"/>
    <property type="match status" value="1"/>
</dbReference>
<reference evidence="9 10" key="1">
    <citation type="submission" date="2019-07" db="EMBL/GenBank/DDBJ databases">
        <title>Whole genome shotgun sequence of Halomonas halophila NBRC 102604.</title>
        <authorList>
            <person name="Hosoyama A."/>
            <person name="Uohara A."/>
            <person name="Ohji S."/>
            <person name="Ichikawa N."/>
        </authorList>
    </citation>
    <scope>NUCLEOTIDE SEQUENCE [LARGE SCALE GENOMIC DNA]</scope>
    <source>
        <strain evidence="9 10">NBRC 102604</strain>
    </source>
</reference>
<keyword evidence="5 8" id="KW-0812">Transmembrane</keyword>
<keyword evidence="3" id="KW-0813">Transport</keyword>
<feature type="transmembrane region" description="Helical" evidence="8">
    <location>
        <begin position="227"/>
        <end position="250"/>
    </location>
</feature>
<evidence type="ECO:0000256" key="5">
    <source>
        <dbReference type="ARBA" id="ARBA00022692"/>
    </source>
</evidence>
<evidence type="ECO:0000256" key="8">
    <source>
        <dbReference type="SAM" id="Phobius"/>
    </source>
</evidence>
<comment type="similarity">
    <text evidence="2">Belongs to the auxin efflux carrier (TC 2.A.69) family.</text>
</comment>
<feature type="transmembrane region" description="Helical" evidence="8">
    <location>
        <begin position="166"/>
        <end position="183"/>
    </location>
</feature>
<evidence type="ECO:0000313" key="10">
    <source>
        <dbReference type="Proteomes" id="UP000321121"/>
    </source>
</evidence>
<proteinExistence type="inferred from homology"/>
<accession>A0ABQ0U0U9</accession>
<keyword evidence="7 8" id="KW-0472">Membrane</keyword>
<keyword evidence="4" id="KW-1003">Cell membrane</keyword>
<dbReference type="Proteomes" id="UP000321121">
    <property type="component" value="Unassembled WGS sequence"/>
</dbReference>
<name>A0ABQ0U0U9_9GAMM</name>
<sequence length="307" mass="32565">MSSVLGVVLPIFGLILAGYLCRRTGRLGETAAAELNRFVVWLCLPALLFRTTATARWEDIWHPGFIAAVTLPTLLLFAVTVGYRLRGRRRLVDASIDGLGAAYANTGYVGIPLSLLVLGEAGLAPALIATLIVVCVLFAIAVVCIEVGLQDEPSFVQALAKVFKALARNPLVVSPLVGALWALGGVPLDGPFDDFLRLLGDATTPCALVSLGLFLAQKQSGSAEGAWGLVGLKLLVHPLITWVLAFHVFALPPLWAKSALLMSALPTGTGPYMLAEFYGREAAVVSRTVLLSTLGSVVTLSLCLYWL</sequence>
<evidence type="ECO:0000313" key="9">
    <source>
        <dbReference type="EMBL" id="GEK71970.1"/>
    </source>
</evidence>
<evidence type="ECO:0000256" key="1">
    <source>
        <dbReference type="ARBA" id="ARBA00004651"/>
    </source>
</evidence>
<dbReference type="Pfam" id="PF03547">
    <property type="entry name" value="Mem_trans"/>
    <property type="match status" value="1"/>
</dbReference>
<feature type="transmembrane region" description="Helical" evidence="8">
    <location>
        <begin position="6"/>
        <end position="22"/>
    </location>
</feature>
<dbReference type="PANTHER" id="PTHR36838">
    <property type="entry name" value="AUXIN EFFLUX CARRIER FAMILY PROTEIN"/>
    <property type="match status" value="1"/>
</dbReference>
<evidence type="ECO:0008006" key="11">
    <source>
        <dbReference type="Google" id="ProtNLM"/>
    </source>
</evidence>
<dbReference type="InterPro" id="IPR004776">
    <property type="entry name" value="Mem_transp_PIN-like"/>
</dbReference>
<feature type="transmembrane region" description="Helical" evidence="8">
    <location>
        <begin position="65"/>
        <end position="86"/>
    </location>
</feature>
<evidence type="ECO:0000256" key="2">
    <source>
        <dbReference type="ARBA" id="ARBA00010145"/>
    </source>
</evidence>
<keyword evidence="6 8" id="KW-1133">Transmembrane helix</keyword>
<feature type="transmembrane region" description="Helical" evidence="8">
    <location>
        <begin position="124"/>
        <end position="145"/>
    </location>
</feature>
<organism evidence="9 10">
    <name type="scientific">Halomonas halophila</name>
    <dbReference type="NCBI Taxonomy" id="29573"/>
    <lineage>
        <taxon>Bacteria</taxon>
        <taxon>Pseudomonadati</taxon>
        <taxon>Pseudomonadota</taxon>
        <taxon>Gammaproteobacteria</taxon>
        <taxon>Oceanospirillales</taxon>
        <taxon>Halomonadaceae</taxon>
        <taxon>Halomonas</taxon>
    </lineage>
</organism>
<comment type="subcellular location">
    <subcellularLocation>
        <location evidence="1">Cell membrane</location>
        <topology evidence="1">Multi-pass membrane protein</topology>
    </subcellularLocation>
</comment>
<evidence type="ECO:0000256" key="4">
    <source>
        <dbReference type="ARBA" id="ARBA00022475"/>
    </source>
</evidence>
<dbReference type="Gene3D" id="1.20.1530.20">
    <property type="match status" value="1"/>
</dbReference>
<dbReference type="InterPro" id="IPR038770">
    <property type="entry name" value="Na+/solute_symporter_sf"/>
</dbReference>
<comment type="caution">
    <text evidence="9">The sequence shown here is derived from an EMBL/GenBank/DDBJ whole genome shotgun (WGS) entry which is preliminary data.</text>
</comment>
<keyword evidence="10" id="KW-1185">Reference proteome</keyword>